<organism evidence="1 2">
    <name type="scientific">Flavivirga eckloniae</name>
    <dbReference type="NCBI Taxonomy" id="1803846"/>
    <lineage>
        <taxon>Bacteria</taxon>
        <taxon>Pseudomonadati</taxon>
        <taxon>Bacteroidota</taxon>
        <taxon>Flavobacteriia</taxon>
        <taxon>Flavobacteriales</taxon>
        <taxon>Flavobacteriaceae</taxon>
        <taxon>Flavivirga</taxon>
    </lineage>
</organism>
<sequence>MKKLLLGIFIFGLTLQGNSQTIELANTVISTNYEYLDAIDLDNAPNLVKKLETAILNFDKNDLAKLYDKEFEIYEVTFFVPEGKIVAIFDKEGKIIRTTEKYNNVKLPQEVLQAISKRYPNWGIVQDNYLIKYHRTQDSIEQIYRVKIKNDNKTMRLKTDENGIFL</sequence>
<dbReference type="EMBL" id="CP025791">
    <property type="protein sequence ID" value="AUP77506.1"/>
    <property type="molecule type" value="Genomic_DNA"/>
</dbReference>
<dbReference type="SUPFAM" id="SSF160574">
    <property type="entry name" value="BT0923-like"/>
    <property type="match status" value="1"/>
</dbReference>
<keyword evidence="1" id="KW-0548">Nucleotidyltransferase</keyword>
<keyword evidence="2" id="KW-1185">Reference proteome</keyword>
<protein>
    <submittedName>
        <fullName evidence="1">Nicotinate-nucleotide adenylyltransferase</fullName>
    </submittedName>
</protein>
<reference evidence="1 2" key="1">
    <citation type="submission" date="2018-01" db="EMBL/GenBank/DDBJ databases">
        <title>Complete genome sequence of Flavivirga eckloniae ECD14 isolated from seaweed Ecklonia cava.</title>
        <authorList>
            <person name="Lee J.H."/>
            <person name="Baik K.S."/>
            <person name="Seong C.N."/>
        </authorList>
    </citation>
    <scope>NUCLEOTIDE SEQUENCE [LARGE SCALE GENOMIC DNA]</scope>
    <source>
        <strain evidence="1 2">ECD14</strain>
    </source>
</reference>
<gene>
    <name evidence="1" type="ORF">C1H87_01730</name>
</gene>
<keyword evidence="1" id="KW-0808">Transferase</keyword>
<dbReference type="OrthoDB" id="668160at2"/>
<proteinExistence type="predicted"/>
<dbReference type="GO" id="GO:0016779">
    <property type="term" value="F:nucleotidyltransferase activity"/>
    <property type="evidence" value="ECO:0007669"/>
    <property type="project" value="UniProtKB-KW"/>
</dbReference>
<evidence type="ECO:0000313" key="1">
    <source>
        <dbReference type="EMBL" id="AUP77506.1"/>
    </source>
</evidence>
<accession>A0A2K9PKF6</accession>
<dbReference type="KEGG" id="fek:C1H87_01730"/>
<dbReference type="AlphaFoldDB" id="A0A2K9PKF6"/>
<dbReference type="Proteomes" id="UP000235826">
    <property type="component" value="Chromosome"/>
</dbReference>
<dbReference type="RefSeq" id="WP_102754166.1">
    <property type="nucleotide sequence ID" value="NZ_CP025791.1"/>
</dbReference>
<dbReference type="Gene3D" id="3.10.450.360">
    <property type="match status" value="1"/>
</dbReference>
<evidence type="ECO:0000313" key="2">
    <source>
        <dbReference type="Proteomes" id="UP000235826"/>
    </source>
</evidence>
<name>A0A2K9PKF6_9FLAO</name>